<dbReference type="InterPro" id="IPR055816">
    <property type="entry name" value="DUF7392"/>
</dbReference>
<proteinExistence type="predicted"/>
<accession>A0AA88AX56</accession>
<dbReference type="Pfam" id="PF24118">
    <property type="entry name" value="DUF7392"/>
    <property type="match status" value="1"/>
</dbReference>
<name>A0AA88AX56_FICCA</name>
<feature type="domain" description="DUF7392" evidence="1">
    <location>
        <begin position="15"/>
        <end position="128"/>
    </location>
</feature>
<comment type="caution">
    <text evidence="2">The sequence shown here is derived from an EMBL/GenBank/DDBJ whole genome shotgun (WGS) entry which is preliminary data.</text>
</comment>
<dbReference type="PANTHER" id="PTHR38226:SF3">
    <property type="entry name" value="(WILD MALAYSIAN BANANA) HYPOTHETICAL PROTEIN"/>
    <property type="match status" value="1"/>
</dbReference>
<organism evidence="2 3">
    <name type="scientific">Ficus carica</name>
    <name type="common">Common fig</name>
    <dbReference type="NCBI Taxonomy" id="3494"/>
    <lineage>
        <taxon>Eukaryota</taxon>
        <taxon>Viridiplantae</taxon>
        <taxon>Streptophyta</taxon>
        <taxon>Embryophyta</taxon>
        <taxon>Tracheophyta</taxon>
        <taxon>Spermatophyta</taxon>
        <taxon>Magnoliopsida</taxon>
        <taxon>eudicotyledons</taxon>
        <taxon>Gunneridae</taxon>
        <taxon>Pentapetalae</taxon>
        <taxon>rosids</taxon>
        <taxon>fabids</taxon>
        <taxon>Rosales</taxon>
        <taxon>Moraceae</taxon>
        <taxon>Ficeae</taxon>
        <taxon>Ficus</taxon>
    </lineage>
</organism>
<gene>
    <name evidence="2" type="ORF">TIFTF001_023668</name>
</gene>
<dbReference type="Proteomes" id="UP001187192">
    <property type="component" value="Unassembled WGS sequence"/>
</dbReference>
<reference evidence="2" key="1">
    <citation type="submission" date="2023-07" db="EMBL/GenBank/DDBJ databases">
        <title>draft genome sequence of fig (Ficus carica).</title>
        <authorList>
            <person name="Takahashi T."/>
            <person name="Nishimura K."/>
        </authorList>
    </citation>
    <scope>NUCLEOTIDE SEQUENCE</scope>
</reference>
<evidence type="ECO:0000313" key="3">
    <source>
        <dbReference type="Proteomes" id="UP001187192"/>
    </source>
</evidence>
<dbReference type="AlphaFoldDB" id="A0AA88AX56"/>
<dbReference type="EMBL" id="BTGU01000052">
    <property type="protein sequence ID" value="GMN54541.1"/>
    <property type="molecule type" value="Genomic_DNA"/>
</dbReference>
<protein>
    <recommendedName>
        <fullName evidence="1">DUF7392 domain-containing protein</fullName>
    </recommendedName>
</protein>
<evidence type="ECO:0000259" key="1">
    <source>
        <dbReference type="Pfam" id="PF24118"/>
    </source>
</evidence>
<dbReference type="PANTHER" id="PTHR38226">
    <property type="entry name" value="(WILD MALAYSIAN BANANA) HYPOTHETICAL PROTEIN"/>
    <property type="match status" value="1"/>
</dbReference>
<evidence type="ECO:0000313" key="2">
    <source>
        <dbReference type="EMBL" id="GMN54541.1"/>
    </source>
</evidence>
<sequence>MLANISSMAILVEHSFFDSYAGDSRDGGLAAKLCRGDTISMSIAALTVGNDMNDLSYACLALFKSSFLKLEGVTSGVCLKCQSKPTVACFYVWKSLQSCYSWILSTNQRNSMLPYLDRFPLDLKYDIFRVVYVSGDNVLNVPFFSPLQMLEHGGESKEQGQVM</sequence>
<keyword evidence="3" id="KW-1185">Reference proteome</keyword>